<evidence type="ECO:0000256" key="10">
    <source>
        <dbReference type="ARBA" id="ARBA00022837"/>
    </source>
</evidence>
<dbReference type="GO" id="GO:0005977">
    <property type="term" value="P:glycogen metabolic process"/>
    <property type="evidence" value="ECO:0007669"/>
    <property type="project" value="UniProtKB-KW"/>
</dbReference>
<evidence type="ECO:0000256" key="2">
    <source>
        <dbReference type="ARBA" id="ARBA00001946"/>
    </source>
</evidence>
<feature type="domain" description="Protein kinase" evidence="21">
    <location>
        <begin position="34"/>
        <end position="291"/>
    </location>
</feature>
<dbReference type="PROSITE" id="PS00108">
    <property type="entry name" value="PROTEIN_KINASE_ST"/>
    <property type="match status" value="1"/>
</dbReference>
<dbReference type="GO" id="GO:0046872">
    <property type="term" value="F:metal ion binding"/>
    <property type="evidence" value="ECO:0007669"/>
    <property type="project" value="UniProtKB-KW"/>
</dbReference>
<feature type="binding site" evidence="18">
    <location>
        <position position="63"/>
    </location>
    <ligand>
        <name>ATP</name>
        <dbReference type="ChEBI" id="CHEBI:30616"/>
    </ligand>
</feature>
<evidence type="ECO:0000256" key="1">
    <source>
        <dbReference type="ARBA" id="ARBA00001674"/>
    </source>
</evidence>
<keyword evidence="8 18" id="KW-0547">Nucleotide-binding</keyword>
<keyword evidence="12" id="KW-0112">Calmodulin-binding</keyword>
<evidence type="ECO:0000256" key="17">
    <source>
        <dbReference type="ARBA" id="ARBA00048679"/>
    </source>
</evidence>
<comment type="catalytic activity">
    <reaction evidence="16">
        <text>L-threonyl-[protein] + ATP = O-phospho-L-threonyl-[protein] + ADP + H(+)</text>
        <dbReference type="Rhea" id="RHEA:46608"/>
        <dbReference type="Rhea" id="RHEA-COMP:11060"/>
        <dbReference type="Rhea" id="RHEA-COMP:11605"/>
        <dbReference type="ChEBI" id="CHEBI:15378"/>
        <dbReference type="ChEBI" id="CHEBI:30013"/>
        <dbReference type="ChEBI" id="CHEBI:30616"/>
        <dbReference type="ChEBI" id="CHEBI:61977"/>
        <dbReference type="ChEBI" id="CHEBI:456216"/>
        <dbReference type="EC" id="2.7.11.1"/>
    </reaction>
</comment>
<evidence type="ECO:0000259" key="21">
    <source>
        <dbReference type="PROSITE" id="PS50011"/>
    </source>
</evidence>
<keyword evidence="3 19" id="KW-0723">Serine/threonine-protein kinase</keyword>
<keyword evidence="10" id="KW-0106">Calcium</keyword>
<dbReference type="Gene3D" id="1.10.510.10">
    <property type="entry name" value="Transferase(Phosphotransferase) domain 1"/>
    <property type="match status" value="1"/>
</dbReference>
<dbReference type="InterPro" id="IPR011009">
    <property type="entry name" value="Kinase-like_dom_sf"/>
</dbReference>
<dbReference type="Gene3D" id="3.30.200.20">
    <property type="entry name" value="Phosphorylase Kinase, domain 1"/>
    <property type="match status" value="1"/>
</dbReference>
<dbReference type="InterPro" id="IPR002291">
    <property type="entry name" value="Phosph_kin_gamma"/>
</dbReference>
<proteinExistence type="inferred from homology"/>
<dbReference type="Pfam" id="PF00069">
    <property type="entry name" value="Pkinase"/>
    <property type="match status" value="1"/>
</dbReference>
<dbReference type="SMART" id="SM00220">
    <property type="entry name" value="S_TKc"/>
    <property type="match status" value="1"/>
</dbReference>
<evidence type="ECO:0000256" key="8">
    <source>
        <dbReference type="ARBA" id="ARBA00022741"/>
    </source>
</evidence>
<dbReference type="PANTHER" id="PTHR24347">
    <property type="entry name" value="SERINE/THREONINE-PROTEIN KINASE"/>
    <property type="match status" value="1"/>
</dbReference>
<organism evidence="22">
    <name type="scientific">Heterosigma akashiwo</name>
    <name type="common">Chromophytic alga</name>
    <name type="synonym">Heterosigma carterae</name>
    <dbReference type="NCBI Taxonomy" id="2829"/>
    <lineage>
        <taxon>Eukaryota</taxon>
        <taxon>Sar</taxon>
        <taxon>Stramenopiles</taxon>
        <taxon>Ochrophyta</taxon>
        <taxon>Raphidophyceae</taxon>
        <taxon>Chattonellales</taxon>
        <taxon>Chattonellaceae</taxon>
        <taxon>Heterosigma</taxon>
    </lineage>
</organism>
<keyword evidence="7" id="KW-0677">Repeat</keyword>
<comment type="subunit">
    <text evidence="15">Hexadecamer of 4 heterotetramers, each composed of alpha, beta, gamma, and delta subunits. Alpha (PHKA1 or PHKA2) and beta (PHKB) are regulatory subunits, gamma (PHKG1 or PHKG2) is the catalytic subunit, and delta is calmodulin.</text>
</comment>
<evidence type="ECO:0000256" key="3">
    <source>
        <dbReference type="ARBA" id="ARBA00022527"/>
    </source>
</evidence>
<evidence type="ECO:0000256" key="13">
    <source>
        <dbReference type="ARBA" id="ARBA00023277"/>
    </source>
</evidence>
<evidence type="ECO:0000256" key="5">
    <source>
        <dbReference type="ARBA" id="ARBA00022679"/>
    </source>
</evidence>
<evidence type="ECO:0000256" key="14">
    <source>
        <dbReference type="ARBA" id="ARBA00024334"/>
    </source>
</evidence>
<dbReference type="GO" id="GO:0005964">
    <property type="term" value="C:phosphorylase kinase complex"/>
    <property type="evidence" value="ECO:0007669"/>
    <property type="project" value="InterPro"/>
</dbReference>
<dbReference type="SUPFAM" id="SSF56112">
    <property type="entry name" value="Protein kinase-like (PK-like)"/>
    <property type="match status" value="1"/>
</dbReference>
<keyword evidence="4" id="KW-0321">Glycogen metabolism</keyword>
<dbReference type="PRINTS" id="PR01049">
    <property type="entry name" value="PHOSPHBKNASE"/>
</dbReference>
<evidence type="ECO:0000256" key="9">
    <source>
        <dbReference type="ARBA" id="ARBA00022777"/>
    </source>
</evidence>
<evidence type="ECO:0000256" key="15">
    <source>
        <dbReference type="ARBA" id="ARBA00025890"/>
    </source>
</evidence>
<dbReference type="FunFam" id="1.10.510.10:FF:000026">
    <property type="entry name" value="Calcium/calmodulin-dependent protein kinase type 1"/>
    <property type="match status" value="1"/>
</dbReference>
<comment type="similarity">
    <text evidence="14">Belongs to the protein kinase superfamily. Ser/Thr protein kinase family. CDPK subfamily.</text>
</comment>
<keyword evidence="5" id="KW-0808">Transferase</keyword>
<comment type="catalytic activity">
    <reaction evidence="1">
        <text>2 ATP + phosphorylase b = 2 ADP + phosphorylase a.</text>
        <dbReference type="EC" id="2.7.11.19"/>
    </reaction>
</comment>
<dbReference type="GO" id="GO:0004689">
    <property type="term" value="F:phosphorylase kinase activity"/>
    <property type="evidence" value="ECO:0007669"/>
    <property type="project" value="UniProtKB-EC"/>
</dbReference>
<comment type="cofactor">
    <cofactor evidence="2">
        <name>Mg(2+)</name>
        <dbReference type="ChEBI" id="CHEBI:18420"/>
    </cofactor>
</comment>
<protein>
    <recommendedName>
        <fullName evidence="21">Protein kinase domain-containing protein</fullName>
    </recommendedName>
</protein>
<dbReference type="InterPro" id="IPR008271">
    <property type="entry name" value="Ser/Thr_kinase_AS"/>
</dbReference>
<evidence type="ECO:0000256" key="19">
    <source>
        <dbReference type="RuleBase" id="RU000304"/>
    </source>
</evidence>
<dbReference type="PROSITE" id="PS50011">
    <property type="entry name" value="PROTEIN_KINASE_DOM"/>
    <property type="match status" value="1"/>
</dbReference>
<dbReference type="FunFam" id="3.30.200.20:FF:000315">
    <property type="entry name" value="Calcium-dependent protein kinase 3"/>
    <property type="match status" value="1"/>
</dbReference>
<dbReference type="GO" id="GO:0005524">
    <property type="term" value="F:ATP binding"/>
    <property type="evidence" value="ECO:0007669"/>
    <property type="project" value="UniProtKB-UniRule"/>
</dbReference>
<dbReference type="InterPro" id="IPR000719">
    <property type="entry name" value="Prot_kinase_dom"/>
</dbReference>
<evidence type="ECO:0000256" key="6">
    <source>
        <dbReference type="ARBA" id="ARBA00022723"/>
    </source>
</evidence>
<evidence type="ECO:0000256" key="16">
    <source>
        <dbReference type="ARBA" id="ARBA00047899"/>
    </source>
</evidence>
<evidence type="ECO:0000256" key="11">
    <source>
        <dbReference type="ARBA" id="ARBA00022840"/>
    </source>
</evidence>
<dbReference type="PROSITE" id="PS00107">
    <property type="entry name" value="PROTEIN_KINASE_ATP"/>
    <property type="match status" value="1"/>
</dbReference>
<evidence type="ECO:0000256" key="4">
    <source>
        <dbReference type="ARBA" id="ARBA00022600"/>
    </source>
</evidence>
<sequence>MGNKSSGMGADRDSKRSGKVKNHEGQERTFASCYQLGDELGTGAYSKVKKCTDKSNGKEWAAKIVNRAQLQPEDAQALEDEIKIMKELDHEHVIKLADVFNEGAQTILVLELVVGGELFDRIVQKEKYTEKEARDLVALLLRTLDYLHTHDIVHRDLKPENLLLTSREDDANIKIADFGFARHISEVREMEEACGTPGYVAPEILRGLKYSGKADLWSAGVITYILLGGYPPFYDEDQDQLFRKIRRGQYQFHAPYWDHVSEEARDLISQMLVVNHKQRQSAAELLRHPWIVAADADLAGKDLAPTLTEFRKFNARRKLRAAMETVIALNRFRRFSTVEYQKSKSLDDDQAESSQKGKSALESNEDGDIAAVTSIREQGQAALQEG</sequence>
<evidence type="ECO:0000313" key="22">
    <source>
        <dbReference type="EMBL" id="CAE0636562.1"/>
    </source>
</evidence>
<dbReference type="GO" id="GO:0005516">
    <property type="term" value="F:calmodulin binding"/>
    <property type="evidence" value="ECO:0007669"/>
    <property type="project" value="UniProtKB-KW"/>
</dbReference>
<evidence type="ECO:0000256" key="12">
    <source>
        <dbReference type="ARBA" id="ARBA00022860"/>
    </source>
</evidence>
<evidence type="ECO:0000256" key="7">
    <source>
        <dbReference type="ARBA" id="ARBA00022737"/>
    </source>
</evidence>
<dbReference type="AlphaFoldDB" id="A0A7S3XZF5"/>
<dbReference type="EMBL" id="HBIU01033284">
    <property type="protein sequence ID" value="CAE0636562.1"/>
    <property type="molecule type" value="Transcribed_RNA"/>
</dbReference>
<keyword evidence="9" id="KW-0418">Kinase</keyword>
<comment type="catalytic activity">
    <reaction evidence="17">
        <text>L-seryl-[protein] + ATP = O-phospho-L-seryl-[protein] + ADP + H(+)</text>
        <dbReference type="Rhea" id="RHEA:17989"/>
        <dbReference type="Rhea" id="RHEA-COMP:9863"/>
        <dbReference type="Rhea" id="RHEA-COMP:11604"/>
        <dbReference type="ChEBI" id="CHEBI:15378"/>
        <dbReference type="ChEBI" id="CHEBI:29999"/>
        <dbReference type="ChEBI" id="CHEBI:30616"/>
        <dbReference type="ChEBI" id="CHEBI:83421"/>
        <dbReference type="ChEBI" id="CHEBI:456216"/>
        <dbReference type="EC" id="2.7.11.1"/>
    </reaction>
</comment>
<feature type="compositionally biased region" description="Basic and acidic residues" evidence="20">
    <location>
        <begin position="10"/>
        <end position="25"/>
    </location>
</feature>
<evidence type="ECO:0000256" key="20">
    <source>
        <dbReference type="SAM" id="MobiDB-lite"/>
    </source>
</evidence>
<feature type="region of interest" description="Disordered" evidence="20">
    <location>
        <begin position="342"/>
        <end position="386"/>
    </location>
</feature>
<dbReference type="CDD" id="cd05117">
    <property type="entry name" value="STKc_CAMK"/>
    <property type="match status" value="1"/>
</dbReference>
<dbReference type="InterPro" id="IPR017441">
    <property type="entry name" value="Protein_kinase_ATP_BS"/>
</dbReference>
<keyword evidence="11 18" id="KW-0067">ATP-binding</keyword>
<gene>
    <name evidence="22" type="ORF">HAKA00212_LOCUS15324</name>
</gene>
<evidence type="ECO:0000256" key="18">
    <source>
        <dbReference type="PROSITE-ProRule" id="PRU10141"/>
    </source>
</evidence>
<reference evidence="22" key="1">
    <citation type="submission" date="2021-01" db="EMBL/GenBank/DDBJ databases">
        <authorList>
            <person name="Corre E."/>
            <person name="Pelletier E."/>
            <person name="Niang G."/>
            <person name="Scheremetjew M."/>
            <person name="Finn R."/>
            <person name="Kale V."/>
            <person name="Holt S."/>
            <person name="Cochrane G."/>
            <person name="Meng A."/>
            <person name="Brown T."/>
            <person name="Cohen L."/>
        </authorList>
    </citation>
    <scope>NUCLEOTIDE SEQUENCE</scope>
    <source>
        <strain evidence="22">CCMP3107</strain>
    </source>
</reference>
<keyword evidence="13" id="KW-0119">Carbohydrate metabolism</keyword>
<name>A0A7S3XZF5_HETAK</name>
<keyword evidence="6" id="KW-0479">Metal-binding</keyword>
<accession>A0A7S3XZF5</accession>
<feature type="region of interest" description="Disordered" evidence="20">
    <location>
        <begin position="1"/>
        <end position="25"/>
    </location>
</feature>